<evidence type="ECO:0000256" key="2">
    <source>
        <dbReference type="ARBA" id="ARBA00022801"/>
    </source>
</evidence>
<dbReference type="Gene3D" id="3.30.1050.10">
    <property type="entry name" value="SCP2 sterol-binding domain"/>
    <property type="match status" value="1"/>
</dbReference>
<dbReference type="EMBL" id="JACOGF010000005">
    <property type="protein sequence ID" value="MBC3918085.1"/>
    <property type="molecule type" value="Genomic_DNA"/>
</dbReference>
<reference evidence="7 8" key="1">
    <citation type="submission" date="2020-08" db="EMBL/GenBank/DDBJ databases">
        <title>Novel species isolated from subtropical streams in China.</title>
        <authorList>
            <person name="Lu H."/>
        </authorList>
    </citation>
    <scope>NUCLEOTIDE SEQUENCE [LARGE SCALE GENOMIC DNA]</scope>
    <source>
        <strain evidence="7 8">CY18W</strain>
    </source>
</reference>
<dbReference type="Pfam" id="PF14863">
    <property type="entry name" value="Alkyl_sulf_dimr"/>
    <property type="match status" value="1"/>
</dbReference>
<dbReference type="Proteomes" id="UP000650424">
    <property type="component" value="Unassembled WGS sequence"/>
</dbReference>
<dbReference type="PROSITE" id="PS51257">
    <property type="entry name" value="PROKAR_LIPOPROTEIN"/>
    <property type="match status" value="1"/>
</dbReference>
<dbReference type="InterPro" id="IPR036866">
    <property type="entry name" value="RibonucZ/Hydroxyglut_hydro"/>
</dbReference>
<evidence type="ECO:0000259" key="6">
    <source>
        <dbReference type="SMART" id="SM00849"/>
    </source>
</evidence>
<dbReference type="SUPFAM" id="SSF55718">
    <property type="entry name" value="SCP-like"/>
    <property type="match status" value="1"/>
</dbReference>
<keyword evidence="3" id="KW-0862">Zinc</keyword>
<gene>
    <name evidence="7" type="ORF">H8L32_11405</name>
</gene>
<dbReference type="InterPro" id="IPR036527">
    <property type="entry name" value="SCP2_sterol-bd_dom_sf"/>
</dbReference>
<comment type="similarity">
    <text evidence="4">Belongs to the metallo-beta-lactamase superfamily. Type III sulfatase family.</text>
</comment>
<evidence type="ECO:0000256" key="3">
    <source>
        <dbReference type="ARBA" id="ARBA00022833"/>
    </source>
</evidence>
<evidence type="ECO:0000256" key="5">
    <source>
        <dbReference type="SAM" id="SignalP"/>
    </source>
</evidence>
<organism evidence="7 8">
    <name type="scientific">Undibacterium hunanense</name>
    <dbReference type="NCBI Taxonomy" id="2762292"/>
    <lineage>
        <taxon>Bacteria</taxon>
        <taxon>Pseudomonadati</taxon>
        <taxon>Pseudomonadota</taxon>
        <taxon>Betaproteobacteria</taxon>
        <taxon>Burkholderiales</taxon>
        <taxon>Oxalobacteraceae</taxon>
        <taxon>Undibacterium</taxon>
    </lineage>
</organism>
<keyword evidence="1" id="KW-0479">Metal-binding</keyword>
<dbReference type="SMART" id="SM00849">
    <property type="entry name" value="Lactamase_B"/>
    <property type="match status" value="1"/>
</dbReference>
<dbReference type="InterPro" id="IPR052195">
    <property type="entry name" value="Bact_Alkyl/Aryl-Sulfatase"/>
</dbReference>
<dbReference type="Pfam" id="PF14864">
    <property type="entry name" value="Alkyl_sulf_C"/>
    <property type="match status" value="1"/>
</dbReference>
<dbReference type="CDD" id="cd07710">
    <property type="entry name" value="arylsulfatase_Sdsa1-like_MBL-fold"/>
    <property type="match status" value="1"/>
</dbReference>
<keyword evidence="5" id="KW-0732">Signal</keyword>
<dbReference type="SUPFAM" id="SSF56281">
    <property type="entry name" value="Metallo-hydrolase/oxidoreductase"/>
    <property type="match status" value="1"/>
</dbReference>
<dbReference type="InterPro" id="IPR038536">
    <property type="entry name" value="Alkyl/aryl-sulf_dimr_sf"/>
</dbReference>
<keyword evidence="2" id="KW-0378">Hydrolase</keyword>
<feature type="signal peptide" evidence="5">
    <location>
        <begin position="1"/>
        <end position="22"/>
    </location>
</feature>
<keyword evidence="8" id="KW-1185">Reference proteome</keyword>
<dbReference type="InterPro" id="IPR044097">
    <property type="entry name" value="Bds1/SdsA1_MBL-fold"/>
</dbReference>
<dbReference type="InterPro" id="IPR001279">
    <property type="entry name" value="Metallo-B-lactamas"/>
</dbReference>
<dbReference type="InterPro" id="IPR029228">
    <property type="entry name" value="Alkyl_sulf_dimr"/>
</dbReference>
<feature type="domain" description="Metallo-beta-lactamase" evidence="6">
    <location>
        <begin position="145"/>
        <end position="366"/>
    </location>
</feature>
<dbReference type="Pfam" id="PF00753">
    <property type="entry name" value="Lactamase_B"/>
    <property type="match status" value="1"/>
</dbReference>
<feature type="chain" id="PRO_5045950462" evidence="5">
    <location>
        <begin position="23"/>
        <end position="673"/>
    </location>
</feature>
<dbReference type="PANTHER" id="PTHR43223:SF1">
    <property type="entry name" value="ALKYL_ARYL-SULFATASE BDS1"/>
    <property type="match status" value="1"/>
</dbReference>
<dbReference type="Gene3D" id="1.25.40.880">
    <property type="entry name" value="Alkyl sulfatase, dimerisation domain"/>
    <property type="match status" value="1"/>
</dbReference>
<evidence type="ECO:0000256" key="4">
    <source>
        <dbReference type="ARBA" id="ARBA00033751"/>
    </source>
</evidence>
<proteinExistence type="inferred from homology"/>
<evidence type="ECO:0000313" key="8">
    <source>
        <dbReference type="Proteomes" id="UP000650424"/>
    </source>
</evidence>
<dbReference type="PANTHER" id="PTHR43223">
    <property type="entry name" value="ALKYL/ARYL-SULFATASE"/>
    <property type="match status" value="1"/>
</dbReference>
<evidence type="ECO:0000256" key="1">
    <source>
        <dbReference type="ARBA" id="ARBA00022723"/>
    </source>
</evidence>
<comment type="caution">
    <text evidence="7">The sequence shown here is derived from an EMBL/GenBank/DDBJ whole genome shotgun (WGS) entry which is preliminary data.</text>
</comment>
<protein>
    <submittedName>
        <fullName evidence="7">MBL fold metallo-hydrolase</fullName>
    </submittedName>
</protein>
<accession>A0ABR6ZQA6</accession>
<evidence type="ECO:0000313" key="7">
    <source>
        <dbReference type="EMBL" id="MBC3918085.1"/>
    </source>
</evidence>
<dbReference type="InterPro" id="IPR029229">
    <property type="entry name" value="Alkyl_sulf_C"/>
</dbReference>
<dbReference type="Gene3D" id="3.60.15.30">
    <property type="entry name" value="Metallo-beta-lactamase domain"/>
    <property type="match status" value="1"/>
</dbReference>
<dbReference type="RefSeq" id="WP_186947363.1">
    <property type="nucleotide sequence ID" value="NZ_JACOGF010000005.1"/>
</dbReference>
<sequence>MSFAPRSAKRIFPVALTLTALASSLLLIACGQKAVTNNATSAANNAISNEASETTQKANTDMGKALALDDQQDFEDAKRGLIAKPEGKILGPTGEILIDFDAWKFIEGPAPATVNPSLWRHAKLNAQTGLFKVTDGIYQLRGFDIANMSIIEGKTGWIIVDPLTSKESAASAIAFARKHLGDKPVVAVVFTHSHADHFGGALGVVSPDEVNSKKIPVIAPDGFMEEATSENILVGTAMARRSGYQFGKDLERSAKGQVDTGLGKSVAYGSVGVLEPNQLITKATQELTLDGVNFVFHNVPGAEAPSELTFSIPDKKAYAGAEILAQTMHNLLPVRGAKARDAQRWASYLEQALLQSADADVYFGQHNWPVWGKARIAEFITKQRDVYQYTHDQTVRLINAGYTPYEIADKIKLPKSLESYFGARGYYGDLRHNVKAVYQFYIGAYDGNPANLNRLPPQESARHYVELAGGADKAIAAAQAAFGKGDYRWTAELLNHVVFADSNNKSAKELLARTYEQMGYMAEASTWRNSYLTAANELRNGPPAKGVNRAAMIDMLAHTPIERFLEAMAAGLNGPDAEGKDFKVNLVLTDSKESYVLWIENAVLHHKKAEPAKDANATLTLTKPIFIKMMAGTAGVKDTLFSDDLKVDGSKIDLVRFFGLIDKAPGTFAIVTK</sequence>
<name>A0ABR6ZQA6_9BURK</name>